<name>A0A0B6ZW19_9EUPU</name>
<dbReference type="EMBL" id="HACG01025954">
    <property type="protein sequence ID" value="CEK72819.1"/>
    <property type="molecule type" value="Transcribed_RNA"/>
</dbReference>
<feature type="non-terminal residue" evidence="1">
    <location>
        <position position="252"/>
    </location>
</feature>
<proteinExistence type="predicted"/>
<protein>
    <submittedName>
        <fullName evidence="1">Uncharacterized protein</fullName>
    </submittedName>
</protein>
<organism evidence="1">
    <name type="scientific">Arion vulgaris</name>
    <dbReference type="NCBI Taxonomy" id="1028688"/>
    <lineage>
        <taxon>Eukaryota</taxon>
        <taxon>Metazoa</taxon>
        <taxon>Spiralia</taxon>
        <taxon>Lophotrochozoa</taxon>
        <taxon>Mollusca</taxon>
        <taxon>Gastropoda</taxon>
        <taxon>Heterobranchia</taxon>
        <taxon>Euthyneura</taxon>
        <taxon>Panpulmonata</taxon>
        <taxon>Eupulmonata</taxon>
        <taxon>Stylommatophora</taxon>
        <taxon>Helicina</taxon>
        <taxon>Arionoidea</taxon>
        <taxon>Arionidae</taxon>
        <taxon>Arion</taxon>
    </lineage>
</organism>
<dbReference type="AlphaFoldDB" id="A0A0B6ZW19"/>
<sequence>MEKEDGMKYVGHTDNIRDQPSSFFLVERSQQTHNSQNTLPNEATSIKRTKFDSLSLERSLAAEACSCRTPEHEKDSSNKEHATVSIHSLENLQESMSTDDISEIMLSNRFHELKLSKFEIDKQVISFKNFMTNFLLKQVTDFKHTVQCSSTPFCQQLLNNCVLFERELQSAAYKGLFDEVKAIEHIKIEKMKCKDHLTAGVRTSEETMTLQREVKTSEESFILQSEVMTSGQPLILQSEVTTSGEPLNLQSE</sequence>
<evidence type="ECO:0000313" key="1">
    <source>
        <dbReference type="EMBL" id="CEK72819.1"/>
    </source>
</evidence>
<gene>
    <name evidence="1" type="primary">ORF84112</name>
</gene>
<accession>A0A0B6ZW19</accession>
<reference evidence="1" key="1">
    <citation type="submission" date="2014-12" db="EMBL/GenBank/DDBJ databases">
        <title>Insight into the proteome of Arion vulgaris.</title>
        <authorList>
            <person name="Aradska J."/>
            <person name="Bulat T."/>
            <person name="Smidak R."/>
            <person name="Sarate P."/>
            <person name="Gangsoo J."/>
            <person name="Sialana F."/>
            <person name="Bilban M."/>
            <person name="Lubec G."/>
        </authorList>
    </citation>
    <scope>NUCLEOTIDE SEQUENCE</scope>
    <source>
        <tissue evidence="1">Skin</tissue>
    </source>
</reference>